<dbReference type="AlphaFoldDB" id="A0A9Q0RLX1"/>
<evidence type="ECO:0000313" key="3">
    <source>
        <dbReference type="Proteomes" id="UP001142055"/>
    </source>
</evidence>
<sequence length="208" mass="23877">MSQNDLSPGWTPLGFLRDLKPKQPQLPPSSTSRNLNPDAAPFMPRPSSSSSLEGSKLMDRVDLIRMLNLHQHQRLIITEDAWNLMIENKWMFQRYPCPLRTAMGRQQQQQQSQSQSLSTSTTNDIWSPSPFSPSRMLTLEQYFILLAKKGEITHIGGGRGGHTNHHHQYDRKMIVIDLNKCRQMIDQLYNEVVKPAVIRDIFLSSPQI</sequence>
<feature type="compositionally biased region" description="Low complexity" evidence="1">
    <location>
        <begin position="106"/>
        <end position="122"/>
    </location>
</feature>
<feature type="region of interest" description="Disordered" evidence="1">
    <location>
        <begin position="102"/>
        <end position="125"/>
    </location>
</feature>
<evidence type="ECO:0000256" key="1">
    <source>
        <dbReference type="SAM" id="MobiDB-lite"/>
    </source>
</evidence>
<protein>
    <submittedName>
        <fullName evidence="2">Uncharacterized protein</fullName>
    </submittedName>
</protein>
<dbReference type="Proteomes" id="UP001142055">
    <property type="component" value="Chromosome 2"/>
</dbReference>
<comment type="caution">
    <text evidence="2">The sequence shown here is derived from an EMBL/GenBank/DDBJ whole genome shotgun (WGS) entry which is preliminary data.</text>
</comment>
<feature type="region of interest" description="Disordered" evidence="1">
    <location>
        <begin position="1"/>
        <end position="54"/>
    </location>
</feature>
<gene>
    <name evidence="2" type="ORF">RDWZM_004953</name>
</gene>
<keyword evidence="3" id="KW-1185">Reference proteome</keyword>
<name>A0A9Q0RLX1_BLOTA</name>
<proteinExistence type="predicted"/>
<accession>A0A9Q0RLX1</accession>
<organism evidence="2 3">
    <name type="scientific">Blomia tropicalis</name>
    <name type="common">Mite</name>
    <dbReference type="NCBI Taxonomy" id="40697"/>
    <lineage>
        <taxon>Eukaryota</taxon>
        <taxon>Metazoa</taxon>
        <taxon>Ecdysozoa</taxon>
        <taxon>Arthropoda</taxon>
        <taxon>Chelicerata</taxon>
        <taxon>Arachnida</taxon>
        <taxon>Acari</taxon>
        <taxon>Acariformes</taxon>
        <taxon>Sarcoptiformes</taxon>
        <taxon>Astigmata</taxon>
        <taxon>Glycyphagoidea</taxon>
        <taxon>Echimyopodidae</taxon>
        <taxon>Blomia</taxon>
    </lineage>
</organism>
<evidence type="ECO:0000313" key="2">
    <source>
        <dbReference type="EMBL" id="KAJ6219141.1"/>
    </source>
</evidence>
<dbReference type="EMBL" id="JAPWDV010000002">
    <property type="protein sequence ID" value="KAJ6219141.1"/>
    <property type="molecule type" value="Genomic_DNA"/>
</dbReference>
<reference evidence="2" key="1">
    <citation type="submission" date="2022-12" db="EMBL/GenBank/DDBJ databases">
        <title>Genome assemblies of Blomia tropicalis.</title>
        <authorList>
            <person name="Cui Y."/>
        </authorList>
    </citation>
    <scope>NUCLEOTIDE SEQUENCE</scope>
    <source>
        <tissue evidence="2">Adult mites</tissue>
    </source>
</reference>